<dbReference type="AlphaFoldDB" id="A0A6T9YB75"/>
<keyword evidence="3 4" id="KW-0456">Lyase</keyword>
<evidence type="ECO:0000313" key="10">
    <source>
        <dbReference type="EMBL" id="CAD8319219.1"/>
    </source>
</evidence>
<dbReference type="EMBL" id="HBEE01000333">
    <property type="protein sequence ID" value="CAD8319219.1"/>
    <property type="molecule type" value="Transcribed_RNA"/>
</dbReference>
<dbReference type="InterPro" id="IPR036167">
    <property type="entry name" value="tRNA_intron_Endo_cat-like_sf"/>
</dbReference>
<dbReference type="EC" id="4.6.1.16" evidence="4"/>
<dbReference type="InterPro" id="IPR006677">
    <property type="entry name" value="tRNA_intron_Endonuc_cat-like"/>
</dbReference>
<feature type="domain" description="TSEN34 N-terminal" evidence="8">
    <location>
        <begin position="29"/>
        <end position="95"/>
    </location>
</feature>
<dbReference type="EMBL" id="HBEE01000332">
    <property type="protein sequence ID" value="CAD8319217.1"/>
    <property type="molecule type" value="Transcribed_RNA"/>
</dbReference>
<dbReference type="GO" id="GO:0000214">
    <property type="term" value="C:tRNA-intron endonuclease complex"/>
    <property type="evidence" value="ECO:0007669"/>
    <property type="project" value="UniProtKB-UniRule"/>
</dbReference>
<reference evidence="9" key="1">
    <citation type="submission" date="2021-01" db="EMBL/GenBank/DDBJ databases">
        <authorList>
            <person name="Corre E."/>
            <person name="Pelletier E."/>
            <person name="Niang G."/>
            <person name="Scheremetjew M."/>
            <person name="Finn R."/>
            <person name="Kale V."/>
            <person name="Holt S."/>
            <person name="Cochrane G."/>
            <person name="Meng A."/>
            <person name="Brown T."/>
            <person name="Cohen L."/>
        </authorList>
    </citation>
    <scope>NUCLEOTIDE SEQUENCE</scope>
    <source>
        <strain evidence="9">Clade-D-RCC2593</strain>
    </source>
</reference>
<dbReference type="InterPro" id="IPR016690">
    <property type="entry name" value="TSEN34"/>
</dbReference>
<dbReference type="PANTHER" id="PTHR13070">
    <property type="entry name" value="TRNA-SPLICING ENDONUCLEASE SUBUNIT SEN34-RELATED"/>
    <property type="match status" value="1"/>
</dbReference>
<organism evidence="9">
    <name type="scientific">Ostreococcus mediterraneus</name>
    <dbReference type="NCBI Taxonomy" id="1486918"/>
    <lineage>
        <taxon>Eukaryota</taxon>
        <taxon>Viridiplantae</taxon>
        <taxon>Chlorophyta</taxon>
        <taxon>Mamiellophyceae</taxon>
        <taxon>Mamiellales</taxon>
        <taxon>Bathycoccaceae</taxon>
        <taxon>Ostreococcus</taxon>
    </lineage>
</organism>
<dbReference type="PANTHER" id="PTHR13070:SF0">
    <property type="entry name" value="TRNA-SPLICING ENDONUCLEASE SUBUNIT SEN34"/>
    <property type="match status" value="1"/>
</dbReference>
<name>A0A6T9YB75_9CHLO</name>
<dbReference type="GO" id="GO:0003676">
    <property type="term" value="F:nucleic acid binding"/>
    <property type="evidence" value="ECO:0007669"/>
    <property type="project" value="InterPro"/>
</dbReference>
<sequence>MTDASGAANALEAVTATGTGDAAPTPPAIEIRVVDDRAYVYDAQACVYLRSQHRLVGVMVGSLPGYRSQDVARGLPLELSPEEATLCIERGWATMAFERDCETDAFRAYRADVTANAVPSTSEMVKVGQKRPAAKLDSRGWGGGGGGGKKTKPKENLHGWQKIVGSSFVNIPLANATDGDGKGAWSFPSNMKERERYAVFKDLHDRQYSLTSGAKFGSDYLVYPGDPILYHAHYTVRIVSWEATLHPLVIAATTRMAHAARKNFVIAAVREVKDDNAKDDASVTCEVRYFTMEADVDLSSNRGF</sequence>
<dbReference type="InterPro" id="IPR011856">
    <property type="entry name" value="tRNA_endonuc-like_dom_sf"/>
</dbReference>
<dbReference type="InterPro" id="IPR059049">
    <property type="entry name" value="TSEN34_N"/>
</dbReference>
<evidence type="ECO:0000256" key="4">
    <source>
        <dbReference type="PIRNR" id="PIRNR017250"/>
    </source>
</evidence>
<dbReference type="PIRSF" id="PIRSF017250">
    <property type="entry name" value="tRNA_splic_SEN34"/>
    <property type="match status" value="1"/>
</dbReference>
<gene>
    <name evidence="9" type="ORF">OMED0937_LOCUS268</name>
    <name evidence="10" type="ORF">OMED0937_LOCUS269</name>
</gene>
<dbReference type="NCBIfam" id="TIGR00324">
    <property type="entry name" value="endA"/>
    <property type="match status" value="1"/>
</dbReference>
<evidence type="ECO:0000256" key="5">
    <source>
        <dbReference type="PIRSR" id="PIRSR017250-50"/>
    </source>
</evidence>
<keyword evidence="2 4" id="KW-0819">tRNA processing</keyword>
<evidence type="ECO:0000256" key="6">
    <source>
        <dbReference type="SAM" id="MobiDB-lite"/>
    </source>
</evidence>
<dbReference type="GO" id="GO:0000213">
    <property type="term" value="F:tRNA-intron lyase activity"/>
    <property type="evidence" value="ECO:0007669"/>
    <property type="project" value="UniProtKB-UniRule"/>
</dbReference>
<dbReference type="GO" id="GO:0000379">
    <property type="term" value="P:tRNA-type intron splice site recognition and cleavage"/>
    <property type="evidence" value="ECO:0007669"/>
    <property type="project" value="UniProtKB-UniRule"/>
</dbReference>
<dbReference type="Gene3D" id="3.40.1350.10">
    <property type="match status" value="1"/>
</dbReference>
<dbReference type="SUPFAM" id="SSF53032">
    <property type="entry name" value="tRNA-intron endonuclease catalytic domain-like"/>
    <property type="match status" value="1"/>
</dbReference>
<evidence type="ECO:0000259" key="7">
    <source>
        <dbReference type="Pfam" id="PF01974"/>
    </source>
</evidence>
<evidence type="ECO:0000256" key="3">
    <source>
        <dbReference type="ARBA" id="ARBA00023239"/>
    </source>
</evidence>
<comment type="function">
    <text evidence="4">Constitutes one of the two catalytic subunit of the tRNA-splicing endonuclease complex, a complex responsible for identification and cleavage of the splice sites in pre-tRNA. It cleaves pre-tRNA at the 5'- and 3'-splice sites to release the intron. The products are an intron and two tRNA half-molecules bearing 2',3'-cyclic phosphate and 5'-OH termini. There are no conserved sequences at the splice sites, but the intron is invariably located at the same site in the gene, placing the splice sites an invariant distance from the constant structural features of the tRNA body.</text>
</comment>
<feature type="domain" description="tRNA intron endonuclease catalytic" evidence="7">
    <location>
        <begin position="195"/>
        <end position="271"/>
    </location>
</feature>
<feature type="active site" evidence="5">
    <location>
        <position position="262"/>
    </location>
</feature>
<feature type="region of interest" description="Disordered" evidence="6">
    <location>
        <begin position="136"/>
        <end position="155"/>
    </location>
</feature>
<comment type="similarity">
    <text evidence="1 4">Belongs to the tRNA-intron endonuclease family.</text>
</comment>
<evidence type="ECO:0000259" key="8">
    <source>
        <dbReference type="Pfam" id="PF26577"/>
    </source>
</evidence>
<feature type="active site" evidence="5">
    <location>
        <position position="231"/>
    </location>
</feature>
<accession>A0A6T9YB75</accession>
<evidence type="ECO:0000313" key="9">
    <source>
        <dbReference type="EMBL" id="CAD8319217.1"/>
    </source>
</evidence>
<protein>
    <recommendedName>
        <fullName evidence="4">tRNA-splicing endonuclease subunit Sen34</fullName>
        <ecNumber evidence="4">4.6.1.16</ecNumber>
    </recommendedName>
</protein>
<dbReference type="CDD" id="cd22363">
    <property type="entry name" value="tRNA-intron_lyase_C"/>
    <property type="match status" value="1"/>
</dbReference>
<dbReference type="InterPro" id="IPR006676">
    <property type="entry name" value="tRNA_splic"/>
</dbReference>
<evidence type="ECO:0000256" key="2">
    <source>
        <dbReference type="ARBA" id="ARBA00022694"/>
    </source>
</evidence>
<dbReference type="Pfam" id="PF01974">
    <property type="entry name" value="tRNA_int_endo"/>
    <property type="match status" value="1"/>
</dbReference>
<evidence type="ECO:0000256" key="1">
    <source>
        <dbReference type="ARBA" id="ARBA00008078"/>
    </source>
</evidence>
<feature type="active site" evidence="5">
    <location>
        <position position="223"/>
    </location>
</feature>
<dbReference type="Pfam" id="PF26577">
    <property type="entry name" value="TSEN34_N"/>
    <property type="match status" value="1"/>
</dbReference>
<proteinExistence type="inferred from homology"/>